<evidence type="ECO:0000256" key="1">
    <source>
        <dbReference type="ARBA" id="ARBA00004141"/>
    </source>
</evidence>
<dbReference type="InterPro" id="IPR049453">
    <property type="entry name" value="Memb_transporter_dom"/>
</dbReference>
<keyword evidence="3 5" id="KW-1133">Transmembrane helix</keyword>
<evidence type="ECO:0000313" key="7">
    <source>
        <dbReference type="EMBL" id="EZP27659.1"/>
    </source>
</evidence>
<organism evidence="7 8">
    <name type="scientific">Microbacterium oleivorans</name>
    <dbReference type="NCBI Taxonomy" id="273677"/>
    <lineage>
        <taxon>Bacteria</taxon>
        <taxon>Bacillati</taxon>
        <taxon>Actinomycetota</taxon>
        <taxon>Actinomycetes</taxon>
        <taxon>Micrococcales</taxon>
        <taxon>Microbacteriaceae</taxon>
        <taxon>Microbacterium</taxon>
    </lineage>
</organism>
<evidence type="ECO:0000256" key="3">
    <source>
        <dbReference type="ARBA" id="ARBA00022989"/>
    </source>
</evidence>
<dbReference type="GO" id="GO:0016020">
    <property type="term" value="C:membrane"/>
    <property type="evidence" value="ECO:0007669"/>
    <property type="project" value="UniProtKB-SubCell"/>
</dbReference>
<reference evidence="7 8" key="1">
    <citation type="submission" date="2014-03" db="EMBL/GenBank/DDBJ databases">
        <title>Draft Genome Sequences of 13 Willow Endophytes.</title>
        <authorList>
            <person name="Gan H.Y."/>
            <person name="Gan H.M."/>
            <person name="Savka M.A."/>
            <person name="Hudson A.O."/>
        </authorList>
    </citation>
    <scope>NUCLEOTIDE SEQUENCE [LARGE SCALE GENOMIC DNA]</scope>
    <source>
        <strain evidence="7 8">RIT293</strain>
    </source>
</reference>
<dbReference type="Pfam" id="PF13515">
    <property type="entry name" value="FUSC_2"/>
    <property type="match status" value="1"/>
</dbReference>
<evidence type="ECO:0000256" key="5">
    <source>
        <dbReference type="SAM" id="Phobius"/>
    </source>
</evidence>
<sequence length="345" mass="35393">MNTSRGRIWTGVIRVGPYDRDHTVAIRAAISVGVPLLILWSIGRLDLSIYASFGAFAALYGRTDPIGDRIRMQLAAGAVMVASMLIGTAVSVAHLPSVWAVVVVAAVASAVTLLAYAAQWHPPGGLFAVFAAGATASIPADASRLGSVLGVGLAAVVFSLIVTFVYESVTARALPRLSRSKNRIPVGAVAAEMAITVAAATILAGIAGLLLLDSHWYWAMVGAVAAVSGPHVKARVIRGLQRLVGTVLGVLVAAAVLALGVPPLAVILIAVALQVGAELFVGRNYAIAMIFITPLALLMVQLAAPTTVAVLLTDRLWETLLGIVAGTVVAVVSAIVRRGGPSPSS</sequence>
<dbReference type="RefSeq" id="WP_036311190.1">
    <property type="nucleotide sequence ID" value="NZ_JFYO01000005.1"/>
</dbReference>
<dbReference type="Proteomes" id="UP000024001">
    <property type="component" value="Unassembled WGS sequence"/>
</dbReference>
<feature type="transmembrane region" description="Helical" evidence="5">
    <location>
        <begin position="146"/>
        <end position="166"/>
    </location>
</feature>
<keyword evidence="8" id="KW-1185">Reference proteome</keyword>
<evidence type="ECO:0000256" key="4">
    <source>
        <dbReference type="ARBA" id="ARBA00023136"/>
    </source>
</evidence>
<evidence type="ECO:0000259" key="6">
    <source>
        <dbReference type="Pfam" id="PF13515"/>
    </source>
</evidence>
<dbReference type="PATRIC" id="fig|273677.3.peg.1632"/>
<dbReference type="OrthoDB" id="4989419at2"/>
<comment type="caution">
    <text evidence="7">The sequence shown here is derived from an EMBL/GenBank/DDBJ whole genome shotgun (WGS) entry which is preliminary data.</text>
</comment>
<dbReference type="AlphaFoldDB" id="A0A031FS57"/>
<feature type="transmembrane region" description="Helical" evidence="5">
    <location>
        <begin position="98"/>
        <end position="117"/>
    </location>
</feature>
<comment type="subcellular location">
    <subcellularLocation>
        <location evidence="1">Membrane</location>
        <topology evidence="1">Multi-pass membrane protein</topology>
    </subcellularLocation>
</comment>
<protein>
    <submittedName>
        <fullName evidence="7">Putative membrane protein</fullName>
    </submittedName>
</protein>
<name>A0A031FS57_9MICO</name>
<keyword evidence="4 5" id="KW-0472">Membrane</keyword>
<feature type="domain" description="Integral membrane bound transporter" evidence="6">
    <location>
        <begin position="203"/>
        <end position="329"/>
    </location>
</feature>
<feature type="transmembrane region" description="Helical" evidence="5">
    <location>
        <begin position="216"/>
        <end position="232"/>
    </location>
</feature>
<evidence type="ECO:0000256" key="2">
    <source>
        <dbReference type="ARBA" id="ARBA00022692"/>
    </source>
</evidence>
<feature type="transmembrane region" description="Helical" evidence="5">
    <location>
        <begin position="244"/>
        <end position="273"/>
    </location>
</feature>
<feature type="transmembrane region" description="Helical" evidence="5">
    <location>
        <begin position="74"/>
        <end position="92"/>
    </location>
</feature>
<proteinExistence type="predicted"/>
<feature type="transmembrane region" description="Helical" evidence="5">
    <location>
        <begin position="316"/>
        <end position="336"/>
    </location>
</feature>
<feature type="transmembrane region" description="Helical" evidence="5">
    <location>
        <begin position="285"/>
        <end position="304"/>
    </location>
</feature>
<feature type="transmembrane region" description="Helical" evidence="5">
    <location>
        <begin position="186"/>
        <end position="210"/>
    </location>
</feature>
<keyword evidence="2 5" id="KW-0812">Transmembrane</keyword>
<dbReference type="EMBL" id="JFYO01000005">
    <property type="protein sequence ID" value="EZP27659.1"/>
    <property type="molecule type" value="Genomic_DNA"/>
</dbReference>
<evidence type="ECO:0000313" key="8">
    <source>
        <dbReference type="Proteomes" id="UP000024001"/>
    </source>
</evidence>
<accession>A0A031FS57</accession>
<dbReference type="eggNOG" id="COG4129">
    <property type="taxonomic scope" value="Bacteria"/>
</dbReference>
<gene>
    <name evidence="7" type="ORF">BW34_01648</name>
</gene>
<feature type="transmembrane region" description="Helical" evidence="5">
    <location>
        <begin position="24"/>
        <end position="41"/>
    </location>
</feature>